<dbReference type="InterPro" id="IPR052347">
    <property type="entry name" value="Isochorismatase_Nicotinamidase"/>
</dbReference>
<feature type="domain" description="Isochorismatase-like" evidence="8">
    <location>
        <begin position="85"/>
        <end position="287"/>
    </location>
</feature>
<dbReference type="PANTHER" id="PTHR11080">
    <property type="entry name" value="PYRAZINAMIDASE/NICOTINAMIDASE"/>
    <property type="match status" value="1"/>
</dbReference>
<dbReference type="InterPro" id="IPR000868">
    <property type="entry name" value="Isochorismatase-like_dom"/>
</dbReference>
<evidence type="ECO:0000256" key="6">
    <source>
        <dbReference type="ARBA" id="ARBA00039017"/>
    </source>
</evidence>
<proteinExistence type="inferred from homology"/>
<sequence length="332" mass="37027">MIVKRRLLTLRCVIKGKVQKLTSNLVMVAPQCEARDANTDTEYSKCVDLRRPHKVKRAIETMDKDSNVTEAQTKIFEAVANTRIALIVVDFQNDFISGSLSVKEGSAGEDPLDAIPIINDLANEESLDMVVYTQDWHPKNHISFVERAKDTDRMLENGHHDKELKAFDAVQFETPSLKQVLYPSHCVENSWGAQLHSDLVLPGSNVFLIRKGEETHVDSYSAFADNDGKQLNELEKLLKSNNITAVLCCGLAYDICVRHTLSDASKHGFLTGVIRDCSKAFSQEMASDTNKFLASEKIAILDASTAKSVINGEKIPIEWLSKICDKLKSDED</sequence>
<accession>A0AA36H2E7</accession>
<evidence type="ECO:0000313" key="10">
    <source>
        <dbReference type="Proteomes" id="UP001176961"/>
    </source>
</evidence>
<evidence type="ECO:0000256" key="2">
    <source>
        <dbReference type="ARBA" id="ARBA00022642"/>
    </source>
</evidence>
<comment type="caution">
    <text evidence="9">The sequence shown here is derived from an EMBL/GenBank/DDBJ whole genome shotgun (WGS) entry which is preliminary data.</text>
</comment>
<dbReference type="EC" id="3.5.1.19" evidence="6"/>
<organism evidence="9 10">
    <name type="scientific">Cylicocyclus nassatus</name>
    <name type="common">Nematode worm</name>
    <dbReference type="NCBI Taxonomy" id="53992"/>
    <lineage>
        <taxon>Eukaryota</taxon>
        <taxon>Metazoa</taxon>
        <taxon>Ecdysozoa</taxon>
        <taxon>Nematoda</taxon>
        <taxon>Chromadorea</taxon>
        <taxon>Rhabditida</taxon>
        <taxon>Rhabditina</taxon>
        <taxon>Rhabditomorpha</taxon>
        <taxon>Strongyloidea</taxon>
        <taxon>Strongylidae</taxon>
        <taxon>Cylicocyclus</taxon>
    </lineage>
</organism>
<dbReference type="Proteomes" id="UP001176961">
    <property type="component" value="Unassembled WGS sequence"/>
</dbReference>
<keyword evidence="3" id="KW-0479">Metal-binding</keyword>
<evidence type="ECO:0000259" key="8">
    <source>
        <dbReference type="Pfam" id="PF00857"/>
    </source>
</evidence>
<dbReference type="Gene3D" id="3.40.50.850">
    <property type="entry name" value="Isochorismatase-like"/>
    <property type="match status" value="1"/>
</dbReference>
<dbReference type="SUPFAM" id="SSF52499">
    <property type="entry name" value="Isochorismatase-like hydrolases"/>
    <property type="match status" value="1"/>
</dbReference>
<dbReference type="Pfam" id="PF00857">
    <property type="entry name" value="Isochorismatase"/>
    <property type="match status" value="1"/>
</dbReference>
<keyword evidence="4" id="KW-0378">Hydrolase</keyword>
<evidence type="ECO:0000256" key="4">
    <source>
        <dbReference type="ARBA" id="ARBA00022801"/>
    </source>
</evidence>
<reference evidence="9" key="1">
    <citation type="submission" date="2023-07" db="EMBL/GenBank/DDBJ databases">
        <authorList>
            <consortium name="CYATHOMIX"/>
        </authorList>
    </citation>
    <scope>NUCLEOTIDE SEQUENCE</scope>
    <source>
        <strain evidence="9">N/A</strain>
    </source>
</reference>
<keyword evidence="10" id="KW-1185">Reference proteome</keyword>
<evidence type="ECO:0000256" key="3">
    <source>
        <dbReference type="ARBA" id="ARBA00022723"/>
    </source>
</evidence>
<evidence type="ECO:0000256" key="5">
    <source>
        <dbReference type="ARBA" id="ARBA00037900"/>
    </source>
</evidence>
<gene>
    <name evidence="9" type="ORF">CYNAS_LOCUS14503</name>
</gene>
<dbReference type="AlphaFoldDB" id="A0AA36H2E7"/>
<evidence type="ECO:0000256" key="7">
    <source>
        <dbReference type="ARBA" id="ARBA00043224"/>
    </source>
</evidence>
<dbReference type="GO" id="GO:0046872">
    <property type="term" value="F:metal ion binding"/>
    <property type="evidence" value="ECO:0007669"/>
    <property type="project" value="UniProtKB-KW"/>
</dbReference>
<comment type="pathway">
    <text evidence="5">Cofactor biosynthesis; nicotinate biosynthesis; nicotinate from nicotinamide: step 1/1.</text>
</comment>
<dbReference type="GO" id="GO:0019363">
    <property type="term" value="P:pyridine nucleotide biosynthetic process"/>
    <property type="evidence" value="ECO:0007669"/>
    <property type="project" value="UniProtKB-KW"/>
</dbReference>
<dbReference type="EMBL" id="CATQJL010000305">
    <property type="protein sequence ID" value="CAJ0602520.1"/>
    <property type="molecule type" value="Genomic_DNA"/>
</dbReference>
<name>A0AA36H2E7_CYLNA</name>
<dbReference type="PANTHER" id="PTHR11080:SF2">
    <property type="entry name" value="LD05707P"/>
    <property type="match status" value="1"/>
</dbReference>
<keyword evidence="2" id="KW-0662">Pyridine nucleotide biosynthesis</keyword>
<dbReference type="InterPro" id="IPR036380">
    <property type="entry name" value="Isochorismatase-like_sf"/>
</dbReference>
<evidence type="ECO:0000256" key="1">
    <source>
        <dbReference type="ARBA" id="ARBA00006336"/>
    </source>
</evidence>
<dbReference type="GO" id="GO:0008936">
    <property type="term" value="F:nicotinamidase activity"/>
    <property type="evidence" value="ECO:0007669"/>
    <property type="project" value="UniProtKB-EC"/>
</dbReference>
<comment type="similarity">
    <text evidence="1">Belongs to the isochorismatase family.</text>
</comment>
<protein>
    <recommendedName>
        <fullName evidence="6">nicotinamidase</fullName>
        <ecNumber evidence="6">3.5.1.19</ecNumber>
    </recommendedName>
    <alternativeName>
        <fullName evidence="7">Nicotinamide deamidase</fullName>
    </alternativeName>
</protein>
<evidence type="ECO:0000313" key="9">
    <source>
        <dbReference type="EMBL" id="CAJ0602520.1"/>
    </source>
</evidence>